<dbReference type="SUPFAM" id="SSF142921">
    <property type="entry name" value="WGR domain-like"/>
    <property type="match status" value="1"/>
</dbReference>
<dbReference type="SMART" id="SM00773">
    <property type="entry name" value="WGR"/>
    <property type="match status" value="1"/>
</dbReference>
<dbReference type="InterPro" id="IPR036930">
    <property type="entry name" value="WGR_dom_sf"/>
</dbReference>
<evidence type="ECO:0000313" key="3">
    <source>
        <dbReference type="EMBL" id="OAP88866.1"/>
    </source>
</evidence>
<evidence type="ECO:0000259" key="2">
    <source>
        <dbReference type="PROSITE" id="PS51977"/>
    </source>
</evidence>
<feature type="domain" description="WGR" evidence="2">
    <location>
        <begin position="1"/>
        <end position="90"/>
    </location>
</feature>
<feature type="region of interest" description="Disordered" evidence="1">
    <location>
        <begin position="77"/>
        <end position="102"/>
    </location>
</feature>
<gene>
    <name evidence="3" type="ORF">A4U53_34190</name>
</gene>
<protein>
    <submittedName>
        <fullName evidence="3">WGR domain-containing protein</fullName>
    </submittedName>
</protein>
<dbReference type="Pfam" id="PF05406">
    <property type="entry name" value="WGR"/>
    <property type="match status" value="1"/>
</dbReference>
<name>A0A179BB08_RHILE</name>
<dbReference type="PROSITE" id="PS51977">
    <property type="entry name" value="WGR"/>
    <property type="match status" value="1"/>
</dbReference>
<dbReference type="Gene3D" id="2.20.140.10">
    <property type="entry name" value="WGR domain"/>
    <property type="match status" value="1"/>
</dbReference>
<evidence type="ECO:0000256" key="1">
    <source>
        <dbReference type="SAM" id="MobiDB-lite"/>
    </source>
</evidence>
<dbReference type="AlphaFoldDB" id="A0A179BB08"/>
<dbReference type="CDD" id="cd07996">
    <property type="entry name" value="WGR_MMR_like"/>
    <property type="match status" value="1"/>
</dbReference>
<proteinExistence type="predicted"/>
<accession>A0A179BB08</accession>
<sequence length="102" mass="11786">MIAQPYQLYVERKDRAKNMARYYAMSIDANLFGELCLTRRWGRIGTKGQTLIHHFEREQDAVSLFLELTRQKRARGYRTRSAATRESDSCAPSTGIELEAIT</sequence>
<dbReference type="InterPro" id="IPR049809">
    <property type="entry name" value="YehF/YfeS-like_WGR"/>
</dbReference>
<dbReference type="EMBL" id="LWBS01000448">
    <property type="protein sequence ID" value="OAP88866.1"/>
    <property type="molecule type" value="Genomic_DNA"/>
</dbReference>
<dbReference type="InterPro" id="IPR008893">
    <property type="entry name" value="WGR_domain"/>
</dbReference>
<organism evidence="3">
    <name type="scientific">Rhizobium leguminosarum</name>
    <dbReference type="NCBI Taxonomy" id="384"/>
    <lineage>
        <taxon>Bacteria</taxon>
        <taxon>Pseudomonadati</taxon>
        <taxon>Pseudomonadota</taxon>
        <taxon>Alphaproteobacteria</taxon>
        <taxon>Hyphomicrobiales</taxon>
        <taxon>Rhizobiaceae</taxon>
        <taxon>Rhizobium/Agrobacterium group</taxon>
        <taxon>Rhizobium</taxon>
    </lineage>
</organism>
<reference evidence="3" key="1">
    <citation type="submission" date="2016-04" db="EMBL/GenBank/DDBJ databases">
        <title>Fast-growing isolate from the root nodules of Vavilovia formosa.</title>
        <authorList>
            <person name="Kimeklis A."/>
            <person name="Safronova V."/>
            <person name="Belimov A."/>
            <person name="Andronov E."/>
        </authorList>
    </citation>
    <scope>NUCLEOTIDE SEQUENCE [LARGE SCALE GENOMIC DNA]</scope>
    <source>
        <strain evidence="3">Vaf-46</strain>
    </source>
</reference>
<comment type="caution">
    <text evidence="3">The sequence shown here is derived from an EMBL/GenBank/DDBJ whole genome shotgun (WGS) entry which is preliminary data.</text>
</comment>